<evidence type="ECO:0000259" key="2">
    <source>
        <dbReference type="Pfam" id="PF01878"/>
    </source>
</evidence>
<dbReference type="STRING" id="1090322.MettiDRAFT_2539"/>
<evidence type="ECO:0000313" key="3">
    <source>
        <dbReference type="EMBL" id="ETA69046.1"/>
    </source>
</evidence>
<organism evidence="3 4">
    <name type="scientific">Methanolobus tindarius DSM 2278</name>
    <dbReference type="NCBI Taxonomy" id="1090322"/>
    <lineage>
        <taxon>Archaea</taxon>
        <taxon>Methanobacteriati</taxon>
        <taxon>Methanobacteriota</taxon>
        <taxon>Stenosarchaea group</taxon>
        <taxon>Methanomicrobia</taxon>
        <taxon>Methanosarcinales</taxon>
        <taxon>Methanosarcinaceae</taxon>
        <taxon>Methanolobus</taxon>
    </lineage>
</organism>
<name>W9E0C1_METTI</name>
<dbReference type="InterPro" id="IPR015947">
    <property type="entry name" value="PUA-like_sf"/>
</dbReference>
<proteinExistence type="inferred from homology"/>
<dbReference type="AlphaFoldDB" id="W9E0C1"/>
<dbReference type="HAMAP" id="MF_00771">
    <property type="entry name" value="UPF0310"/>
    <property type="match status" value="1"/>
</dbReference>
<dbReference type="InterPro" id="IPR002740">
    <property type="entry name" value="EVE_domain"/>
</dbReference>
<protein>
    <recommendedName>
        <fullName evidence="1">UPF0310 protein MettiDRAFT_2539</fullName>
    </recommendedName>
</protein>
<gene>
    <name evidence="3" type="ORF">MettiDRAFT_2539</name>
</gene>
<dbReference type="EMBL" id="AZAJ01000001">
    <property type="protein sequence ID" value="ETA69046.1"/>
    <property type="molecule type" value="Genomic_DNA"/>
</dbReference>
<dbReference type="Gene3D" id="3.10.590.10">
    <property type="entry name" value="ph1033 like domains"/>
    <property type="match status" value="1"/>
</dbReference>
<dbReference type="Pfam" id="PF01878">
    <property type="entry name" value="EVE"/>
    <property type="match status" value="1"/>
</dbReference>
<comment type="caution">
    <text evidence="3">The sequence shown here is derived from an EMBL/GenBank/DDBJ whole genome shotgun (WGS) entry which is preliminary data.</text>
</comment>
<dbReference type="SUPFAM" id="SSF88697">
    <property type="entry name" value="PUA domain-like"/>
    <property type="match status" value="1"/>
</dbReference>
<dbReference type="CDD" id="cd21132">
    <property type="entry name" value="EVE-like"/>
    <property type="match status" value="1"/>
</dbReference>
<dbReference type="RefSeq" id="WP_023846180.1">
    <property type="nucleotide sequence ID" value="NZ_AZAJ01000001.1"/>
</dbReference>
<evidence type="ECO:0000256" key="1">
    <source>
        <dbReference type="HAMAP-Rule" id="MF_00771"/>
    </source>
</evidence>
<reference evidence="3 4" key="1">
    <citation type="submission" date="2013-08" db="EMBL/GenBank/DDBJ databases">
        <authorList>
            <consortium name="DOE Joint Genome Institute"/>
            <person name="Eisen J."/>
            <person name="Huntemann M."/>
            <person name="Han J."/>
            <person name="Chen A."/>
            <person name="Kyrpides N."/>
            <person name="Mavromatis K."/>
            <person name="Markowitz V."/>
            <person name="Palaniappan K."/>
            <person name="Ivanova N."/>
            <person name="Schaumberg A."/>
            <person name="Pati A."/>
            <person name="Liolios K."/>
            <person name="Nordberg H.P."/>
            <person name="Cantor M.N."/>
            <person name="Hua S.X."/>
            <person name="Woyke T."/>
        </authorList>
    </citation>
    <scope>NUCLEOTIDE SEQUENCE [LARGE SCALE GENOMIC DNA]</scope>
    <source>
        <strain evidence="3 4">DSM 2278</strain>
    </source>
</reference>
<dbReference type="OrthoDB" id="35872at2157"/>
<dbReference type="InterPro" id="IPR022996">
    <property type="entry name" value="UPF0310"/>
</dbReference>
<keyword evidence="4" id="KW-1185">Reference proteome</keyword>
<sequence length="142" mass="16672">MQDNIGYWLIVASRDHVFAGIQEGFTQASHGRRNPLEKMNVGDWIAYYSPKRIYGDTKPYQKFVAIAKVTGEKVFQVKLSDTFKPYRREVQYLHEVHEIDIKPLLPQLDFIKNKSRWGLFLRNGFRSVSRDDFLLICSEMRG</sequence>
<evidence type="ECO:0000313" key="4">
    <source>
        <dbReference type="Proteomes" id="UP000019483"/>
    </source>
</evidence>
<accession>W9E0C1</accession>
<comment type="similarity">
    <text evidence="1">Belongs to the UPF0310 family.</text>
</comment>
<feature type="domain" description="EVE" evidence="2">
    <location>
        <begin position="7"/>
        <end position="138"/>
    </location>
</feature>
<dbReference type="Proteomes" id="UP000019483">
    <property type="component" value="Unassembled WGS sequence"/>
</dbReference>